<dbReference type="EMBL" id="JAEANY010000001">
    <property type="protein sequence ID" value="MBH5321511.1"/>
    <property type="molecule type" value="Genomic_DNA"/>
</dbReference>
<keyword evidence="7" id="KW-0997">Cell inner membrane</keyword>
<keyword evidence="9 12" id="KW-0653">Protein transport</keyword>
<evidence type="ECO:0000256" key="10">
    <source>
        <dbReference type="ARBA" id="ARBA00022989"/>
    </source>
</evidence>
<protein>
    <submittedName>
        <fullName evidence="14">Biopolymer transporter ExbD</fullName>
    </submittedName>
</protein>
<name>A0ABS0N0M0_9SPHN</name>
<evidence type="ECO:0000256" key="13">
    <source>
        <dbReference type="SAM" id="Phobius"/>
    </source>
</evidence>
<evidence type="ECO:0000256" key="2">
    <source>
        <dbReference type="ARBA" id="ARBA00004249"/>
    </source>
</evidence>
<comment type="similarity">
    <text evidence="3 12">Belongs to the ExbD/TolR family.</text>
</comment>
<comment type="function">
    <text evidence="1">Involved in the TonB-dependent energy-dependent transport of various receptor-bound substrates.</text>
</comment>
<evidence type="ECO:0000256" key="11">
    <source>
        <dbReference type="ARBA" id="ARBA00023136"/>
    </source>
</evidence>
<accession>A0ABS0N0M0</accession>
<evidence type="ECO:0000256" key="1">
    <source>
        <dbReference type="ARBA" id="ARBA00003540"/>
    </source>
</evidence>
<evidence type="ECO:0000256" key="12">
    <source>
        <dbReference type="RuleBase" id="RU003879"/>
    </source>
</evidence>
<comment type="subcellular location">
    <subcellularLocation>
        <location evidence="2">Cell inner membrane</location>
        <topology evidence="2">Single-pass type II membrane protein</topology>
    </subcellularLocation>
    <subcellularLocation>
        <location evidence="12">Cell membrane</location>
        <topology evidence="12">Single-pass type II membrane protein</topology>
    </subcellularLocation>
</comment>
<comment type="caution">
    <text evidence="14">The sequence shown here is derived from an EMBL/GenBank/DDBJ whole genome shotgun (WGS) entry which is preliminary data.</text>
</comment>
<evidence type="ECO:0000256" key="4">
    <source>
        <dbReference type="ARBA" id="ARBA00011471"/>
    </source>
</evidence>
<proteinExistence type="inferred from homology"/>
<dbReference type="InterPro" id="IPR003400">
    <property type="entry name" value="ExbD"/>
</dbReference>
<dbReference type="Pfam" id="PF02472">
    <property type="entry name" value="ExbD"/>
    <property type="match status" value="1"/>
</dbReference>
<gene>
    <name evidence="14" type="ORF">I5L03_02790</name>
</gene>
<evidence type="ECO:0000256" key="8">
    <source>
        <dbReference type="ARBA" id="ARBA00022692"/>
    </source>
</evidence>
<dbReference type="Gene3D" id="3.30.420.270">
    <property type="match status" value="1"/>
</dbReference>
<keyword evidence="10 13" id="KW-1133">Transmembrane helix</keyword>
<dbReference type="RefSeq" id="WP_197920164.1">
    <property type="nucleotide sequence ID" value="NZ_CAWPTA010000006.1"/>
</dbReference>
<keyword evidence="6" id="KW-1003">Cell membrane</keyword>
<keyword evidence="5 12" id="KW-0813">Transport</keyword>
<evidence type="ECO:0000256" key="5">
    <source>
        <dbReference type="ARBA" id="ARBA00022448"/>
    </source>
</evidence>
<organism evidence="14 15">
    <name type="scientific">Aurantiacibacter sediminis</name>
    <dbReference type="NCBI Taxonomy" id="2793064"/>
    <lineage>
        <taxon>Bacteria</taxon>
        <taxon>Pseudomonadati</taxon>
        <taxon>Pseudomonadota</taxon>
        <taxon>Alphaproteobacteria</taxon>
        <taxon>Sphingomonadales</taxon>
        <taxon>Erythrobacteraceae</taxon>
        <taxon>Aurantiacibacter</taxon>
    </lineage>
</organism>
<reference evidence="14 15" key="1">
    <citation type="submission" date="2020-11" db="EMBL/GenBank/DDBJ databases">
        <title>Erythrobacter sediminis sp. nov., a marine bacterium from a tidal flat of Garorim Bay.</title>
        <authorList>
            <person name="Kim D."/>
            <person name="Yoo Y."/>
            <person name="Kim J.-J."/>
        </authorList>
    </citation>
    <scope>NUCLEOTIDE SEQUENCE [LARGE SCALE GENOMIC DNA]</scope>
    <source>
        <strain evidence="14 15">JGD-13</strain>
    </source>
</reference>
<dbReference type="Proteomes" id="UP000602442">
    <property type="component" value="Unassembled WGS sequence"/>
</dbReference>
<dbReference type="PANTHER" id="PTHR30558:SF12">
    <property type="entry name" value="BIOPOLYMER TRANSPORT PROTEIN EXBD"/>
    <property type="match status" value="1"/>
</dbReference>
<keyword evidence="15" id="KW-1185">Reference proteome</keyword>
<dbReference type="PANTHER" id="PTHR30558">
    <property type="entry name" value="EXBD MEMBRANE COMPONENT OF PMF-DRIVEN MACROMOLECULE IMPORT SYSTEM"/>
    <property type="match status" value="1"/>
</dbReference>
<evidence type="ECO:0000256" key="9">
    <source>
        <dbReference type="ARBA" id="ARBA00022927"/>
    </source>
</evidence>
<evidence type="ECO:0000256" key="3">
    <source>
        <dbReference type="ARBA" id="ARBA00005811"/>
    </source>
</evidence>
<feature type="transmembrane region" description="Helical" evidence="13">
    <location>
        <begin position="21"/>
        <end position="45"/>
    </location>
</feature>
<comment type="subunit">
    <text evidence="4">The accessory proteins ExbB and ExbD seem to form a complex with TonB.</text>
</comment>
<sequence length="146" mass="15909">MAIKSRLLERRYATHAQPMSELNITPLIDVLLVLLVMLILSIPIATNSIEIDLPNGREVGPESQQIALVVTEGGAVLWDGEPVDRPTLEARLALAATAEDAPVIRFEPEANASYNDSVQVINLVDDANISNFAFAGAHQYRTFDAE</sequence>
<evidence type="ECO:0000256" key="7">
    <source>
        <dbReference type="ARBA" id="ARBA00022519"/>
    </source>
</evidence>
<keyword evidence="8 12" id="KW-0812">Transmembrane</keyword>
<evidence type="ECO:0000313" key="14">
    <source>
        <dbReference type="EMBL" id="MBH5321511.1"/>
    </source>
</evidence>
<keyword evidence="11 13" id="KW-0472">Membrane</keyword>
<evidence type="ECO:0000256" key="6">
    <source>
        <dbReference type="ARBA" id="ARBA00022475"/>
    </source>
</evidence>
<evidence type="ECO:0000313" key="15">
    <source>
        <dbReference type="Proteomes" id="UP000602442"/>
    </source>
</evidence>